<evidence type="ECO:0000256" key="1">
    <source>
        <dbReference type="ARBA" id="ARBA00004141"/>
    </source>
</evidence>
<dbReference type="InterPro" id="IPR008896">
    <property type="entry name" value="TIC214"/>
</dbReference>
<feature type="compositionally biased region" description="Basic residues" evidence="2">
    <location>
        <begin position="1"/>
        <end position="10"/>
    </location>
</feature>
<feature type="compositionally biased region" description="Low complexity" evidence="2">
    <location>
        <begin position="11"/>
        <end position="23"/>
    </location>
</feature>
<feature type="region of interest" description="Disordered" evidence="2">
    <location>
        <begin position="1"/>
        <end position="27"/>
    </location>
</feature>
<evidence type="ECO:0000313" key="4">
    <source>
        <dbReference type="Proteomes" id="UP000239757"/>
    </source>
</evidence>
<dbReference type="Proteomes" id="UP000239757">
    <property type="component" value="Unassembled WGS sequence"/>
</dbReference>
<proteinExistence type="predicted"/>
<dbReference type="PANTHER" id="PTHR33163">
    <property type="entry name" value="PROTEIN TIC 214-RELATED"/>
    <property type="match status" value="1"/>
</dbReference>
<comment type="subcellular location">
    <subcellularLocation>
        <location evidence="1">Membrane</location>
        <topology evidence="1">Multi-pass membrane protein</topology>
    </subcellularLocation>
</comment>
<dbReference type="GO" id="GO:0016020">
    <property type="term" value="C:membrane"/>
    <property type="evidence" value="ECO:0007669"/>
    <property type="project" value="UniProtKB-SubCell"/>
</dbReference>
<organism evidence="3 4">
    <name type="scientific">Gossypium barbadense</name>
    <name type="common">Sea Island cotton</name>
    <name type="synonym">Hibiscus barbadensis</name>
    <dbReference type="NCBI Taxonomy" id="3634"/>
    <lineage>
        <taxon>Eukaryota</taxon>
        <taxon>Viridiplantae</taxon>
        <taxon>Streptophyta</taxon>
        <taxon>Embryophyta</taxon>
        <taxon>Tracheophyta</taxon>
        <taxon>Spermatophyta</taxon>
        <taxon>Magnoliopsida</taxon>
        <taxon>eudicotyledons</taxon>
        <taxon>Gunneridae</taxon>
        <taxon>Pentapetalae</taxon>
        <taxon>rosids</taxon>
        <taxon>malvids</taxon>
        <taxon>Malvales</taxon>
        <taxon>Malvaceae</taxon>
        <taxon>Malvoideae</taxon>
        <taxon>Gossypium</taxon>
    </lineage>
</organism>
<dbReference type="PANTHER" id="PTHR33163:SF40">
    <property type="entry name" value="PROTEIN TIC 214"/>
    <property type="match status" value="1"/>
</dbReference>
<evidence type="ECO:0000313" key="3">
    <source>
        <dbReference type="EMBL" id="PPS18658.1"/>
    </source>
</evidence>
<gene>
    <name evidence="3" type="ORF">GOBAR_AA01960</name>
</gene>
<dbReference type="AlphaFoldDB" id="A0A2P5YST8"/>
<sequence length="221" mass="25940">MRWLNRKGRKLSSSSLPRPSSEPGFERRARWWQQGGTWVVRRKADRARETNEIDWREMHVKCTYNGVQLSETEFPKNWLTDGIQIKIQPVEHLARLVYLLHKEEGPNKKNEPPNCRDNNQYQYNGDKASAKETDFGNYDTMIFDLPSCSVNKCDDDNHQHERIVGLKWCHGLILHWHESQEYSYCKGQASMPIVVGCRTIATLEEKNTYVIRAQQSFLKKD</sequence>
<evidence type="ECO:0000256" key="2">
    <source>
        <dbReference type="SAM" id="MobiDB-lite"/>
    </source>
</evidence>
<name>A0A2P5YST8_GOSBA</name>
<reference evidence="3 4" key="1">
    <citation type="submission" date="2015-01" db="EMBL/GenBank/DDBJ databases">
        <title>Genome of allotetraploid Gossypium barbadense reveals genomic plasticity and fiber elongation in cotton evolution.</title>
        <authorList>
            <person name="Chen X."/>
            <person name="Liu X."/>
            <person name="Zhao B."/>
            <person name="Zheng H."/>
            <person name="Hu Y."/>
            <person name="Lu G."/>
            <person name="Yang C."/>
            <person name="Chen J."/>
            <person name="Shan C."/>
            <person name="Zhang L."/>
            <person name="Zhou Y."/>
            <person name="Wang L."/>
            <person name="Guo W."/>
            <person name="Bai Y."/>
            <person name="Ruan J."/>
            <person name="Shangguan X."/>
            <person name="Mao Y."/>
            <person name="Jiang J."/>
            <person name="Zhu Y."/>
            <person name="Lei J."/>
            <person name="Kang H."/>
            <person name="Chen S."/>
            <person name="He X."/>
            <person name="Wang R."/>
            <person name="Wang Y."/>
            <person name="Chen J."/>
            <person name="Wang L."/>
            <person name="Yu S."/>
            <person name="Wang B."/>
            <person name="Wei J."/>
            <person name="Song S."/>
            <person name="Lu X."/>
            <person name="Gao Z."/>
            <person name="Gu W."/>
            <person name="Deng X."/>
            <person name="Ma D."/>
            <person name="Wang S."/>
            <person name="Liang W."/>
            <person name="Fang L."/>
            <person name="Cai C."/>
            <person name="Zhu X."/>
            <person name="Zhou B."/>
            <person name="Zhang Y."/>
            <person name="Chen Z."/>
            <person name="Xu S."/>
            <person name="Zhu R."/>
            <person name="Wang S."/>
            <person name="Zhang T."/>
            <person name="Zhao G."/>
        </authorList>
    </citation>
    <scope>NUCLEOTIDE SEQUENCE [LARGE SCALE GENOMIC DNA]</scope>
    <source>
        <strain evidence="4">cv. Xinhai21</strain>
        <tissue evidence="3">Leaf</tissue>
    </source>
</reference>
<accession>A0A2P5YST8</accession>
<dbReference type="Pfam" id="PF05758">
    <property type="entry name" value="Ycf1"/>
    <property type="match status" value="1"/>
</dbReference>
<dbReference type="EMBL" id="KZ662819">
    <property type="protein sequence ID" value="PPS18658.1"/>
    <property type="molecule type" value="Genomic_DNA"/>
</dbReference>
<dbReference type="OrthoDB" id="1001261at2759"/>
<protein>
    <submittedName>
        <fullName evidence="3">Uncharacterized protein</fullName>
    </submittedName>
</protein>